<dbReference type="PRINTS" id="PR00081">
    <property type="entry name" value="GDHRDH"/>
</dbReference>
<keyword evidence="4" id="KW-1185">Reference proteome</keyword>
<evidence type="ECO:0000256" key="1">
    <source>
        <dbReference type="ARBA" id="ARBA00006484"/>
    </source>
</evidence>
<dbReference type="FunFam" id="3.40.50.720:FF:000084">
    <property type="entry name" value="Short-chain dehydrogenase reductase"/>
    <property type="match status" value="1"/>
</dbReference>
<dbReference type="PANTHER" id="PTHR42879:SF2">
    <property type="entry name" value="3-OXOACYL-[ACYL-CARRIER-PROTEIN] REDUCTASE FABG"/>
    <property type="match status" value="1"/>
</dbReference>
<proteinExistence type="inferred from homology"/>
<dbReference type="GO" id="GO:0032787">
    <property type="term" value="P:monocarboxylic acid metabolic process"/>
    <property type="evidence" value="ECO:0007669"/>
    <property type="project" value="UniProtKB-ARBA"/>
</dbReference>
<dbReference type="InterPro" id="IPR050259">
    <property type="entry name" value="SDR"/>
</dbReference>
<organism evidence="3 4">
    <name type="scientific">Hydrogenophaga crocea</name>
    <dbReference type="NCBI Taxonomy" id="2716225"/>
    <lineage>
        <taxon>Bacteria</taxon>
        <taxon>Pseudomonadati</taxon>
        <taxon>Pseudomonadota</taxon>
        <taxon>Betaproteobacteria</taxon>
        <taxon>Burkholderiales</taxon>
        <taxon>Comamonadaceae</taxon>
        <taxon>Hydrogenophaga</taxon>
    </lineage>
</organism>
<dbReference type="InterPro" id="IPR020904">
    <property type="entry name" value="Sc_DH/Rdtase_CS"/>
</dbReference>
<dbReference type="AlphaFoldDB" id="A0A6G8IHM2"/>
<comment type="similarity">
    <text evidence="1 2">Belongs to the short-chain dehydrogenases/reductases (SDR) family.</text>
</comment>
<evidence type="ECO:0000256" key="2">
    <source>
        <dbReference type="RuleBase" id="RU000363"/>
    </source>
</evidence>
<accession>A0A6G8IHM2</accession>
<dbReference type="PANTHER" id="PTHR42879">
    <property type="entry name" value="3-OXOACYL-(ACYL-CARRIER-PROTEIN) REDUCTASE"/>
    <property type="match status" value="1"/>
</dbReference>
<gene>
    <name evidence="3" type="ORF">G9Q37_10845</name>
</gene>
<dbReference type="PRINTS" id="PR00080">
    <property type="entry name" value="SDRFAMILY"/>
</dbReference>
<reference evidence="3 4" key="1">
    <citation type="submission" date="2020-03" db="EMBL/GenBank/DDBJ databases">
        <title>Hydrogenophaga sp. nov. isolated from cyanobacterial mat.</title>
        <authorList>
            <person name="Thorat V."/>
            <person name="Kirdat K."/>
            <person name="Tiwarekar B."/>
            <person name="Costa E.D."/>
            <person name="Yadav A."/>
        </authorList>
    </citation>
    <scope>NUCLEOTIDE SEQUENCE [LARGE SCALE GENOMIC DNA]</scope>
    <source>
        <strain evidence="3 4">BA0156</strain>
    </source>
</reference>
<dbReference type="KEGG" id="hcz:G9Q37_10845"/>
<sequence length="273" mass="28358">MKLQNKIAIVSGSGRGIGRATALKLAAEGATVVVNDLDAALCEQVVAEIRAAGGQASACPGSVTDPGFGERFVQAALDNHGGLDIIVNNAGYAWDGVIQKMSDEQFDAMLDIHLKAPFRILRAAAGHLREAAKRENAEGRRVQRKVVNVSSIAGILGSAGQTNYAAGKAGIVGITRTLAREWGRYHVNVNAVAFGYVVTRMTQAVDKGSATQVDIEGRAIPAGIPAEQVRALEAQIPLGRGASTEEAAGAIALLCYPESDYVSGHVLMASGGL</sequence>
<dbReference type="InterPro" id="IPR036291">
    <property type="entry name" value="NAD(P)-bd_dom_sf"/>
</dbReference>
<dbReference type="Proteomes" id="UP000503162">
    <property type="component" value="Chromosome"/>
</dbReference>
<dbReference type="EMBL" id="CP049989">
    <property type="protein sequence ID" value="QIM52609.1"/>
    <property type="molecule type" value="Genomic_DNA"/>
</dbReference>
<protein>
    <submittedName>
        <fullName evidence="3">SDR family oxidoreductase</fullName>
    </submittedName>
</protein>
<dbReference type="Pfam" id="PF00106">
    <property type="entry name" value="adh_short"/>
    <property type="match status" value="1"/>
</dbReference>
<dbReference type="SUPFAM" id="SSF51735">
    <property type="entry name" value="NAD(P)-binding Rossmann-fold domains"/>
    <property type="match status" value="1"/>
</dbReference>
<dbReference type="Gene3D" id="3.40.50.720">
    <property type="entry name" value="NAD(P)-binding Rossmann-like Domain"/>
    <property type="match status" value="1"/>
</dbReference>
<evidence type="ECO:0000313" key="3">
    <source>
        <dbReference type="EMBL" id="QIM52609.1"/>
    </source>
</evidence>
<dbReference type="RefSeq" id="WP_166227211.1">
    <property type="nucleotide sequence ID" value="NZ_CP049989.1"/>
</dbReference>
<evidence type="ECO:0000313" key="4">
    <source>
        <dbReference type="Proteomes" id="UP000503162"/>
    </source>
</evidence>
<name>A0A6G8IHM2_9BURK</name>
<dbReference type="PROSITE" id="PS00061">
    <property type="entry name" value="ADH_SHORT"/>
    <property type="match status" value="1"/>
</dbReference>
<dbReference type="InterPro" id="IPR002347">
    <property type="entry name" value="SDR_fam"/>
</dbReference>